<accession>A0ABQ4BDF2</accession>
<gene>
    <name evidence="2" type="ORF">Apa02nite_047180</name>
</gene>
<reference evidence="2 3" key="1">
    <citation type="submission" date="2021-01" db="EMBL/GenBank/DDBJ databases">
        <title>Whole genome shotgun sequence of Actinoplanes palleronii NBRC 14916.</title>
        <authorList>
            <person name="Komaki H."/>
            <person name="Tamura T."/>
        </authorList>
    </citation>
    <scope>NUCLEOTIDE SEQUENCE [LARGE SCALE GENOMIC DNA]</scope>
    <source>
        <strain evidence="2 3">NBRC 14916</strain>
    </source>
</reference>
<evidence type="ECO:0000256" key="1">
    <source>
        <dbReference type="SAM" id="Phobius"/>
    </source>
</evidence>
<proteinExistence type="predicted"/>
<comment type="caution">
    <text evidence="2">The sequence shown here is derived from an EMBL/GenBank/DDBJ whole genome shotgun (WGS) entry which is preliminary data.</text>
</comment>
<keyword evidence="3" id="KW-1185">Reference proteome</keyword>
<keyword evidence="1" id="KW-0812">Transmembrane</keyword>
<evidence type="ECO:0000313" key="2">
    <source>
        <dbReference type="EMBL" id="GIE68610.1"/>
    </source>
</evidence>
<organism evidence="2 3">
    <name type="scientific">Actinoplanes palleronii</name>
    <dbReference type="NCBI Taxonomy" id="113570"/>
    <lineage>
        <taxon>Bacteria</taxon>
        <taxon>Bacillati</taxon>
        <taxon>Actinomycetota</taxon>
        <taxon>Actinomycetes</taxon>
        <taxon>Micromonosporales</taxon>
        <taxon>Micromonosporaceae</taxon>
        <taxon>Actinoplanes</taxon>
    </lineage>
</organism>
<dbReference type="Proteomes" id="UP000624709">
    <property type="component" value="Unassembled WGS sequence"/>
</dbReference>
<evidence type="ECO:0000313" key="3">
    <source>
        <dbReference type="Proteomes" id="UP000624709"/>
    </source>
</evidence>
<sequence>MRTCEETGIGVSPILESVRRTIRPPAPATVPGWTNAPEAGHRRPGRQILRRDVGLIEFCIPAIVAIIARPRRRHLSILTMVAVTTEITLVLIPAAQTAINADLSQDRSWSVADVDVTTTSREAGRHSDGVAG</sequence>
<feature type="transmembrane region" description="Helical" evidence="1">
    <location>
        <begin position="75"/>
        <end position="95"/>
    </location>
</feature>
<keyword evidence="1" id="KW-0472">Membrane</keyword>
<name>A0ABQ4BDF2_9ACTN</name>
<dbReference type="RefSeq" id="WP_203826914.1">
    <property type="nucleotide sequence ID" value="NZ_BAAATY010000001.1"/>
</dbReference>
<protein>
    <recommendedName>
        <fullName evidence="4">Transposase</fullName>
    </recommendedName>
</protein>
<evidence type="ECO:0008006" key="4">
    <source>
        <dbReference type="Google" id="ProtNLM"/>
    </source>
</evidence>
<keyword evidence="1" id="KW-1133">Transmembrane helix</keyword>
<dbReference type="EMBL" id="BOMS01000071">
    <property type="protein sequence ID" value="GIE68610.1"/>
    <property type="molecule type" value="Genomic_DNA"/>
</dbReference>